<evidence type="ECO:0000256" key="14">
    <source>
        <dbReference type="ARBA" id="ARBA00023136"/>
    </source>
</evidence>
<reference evidence="21 22" key="1">
    <citation type="submission" date="2016-10" db="EMBL/GenBank/DDBJ databases">
        <authorList>
            <person name="de Groot N.N."/>
        </authorList>
    </citation>
    <scope>NUCLEOTIDE SEQUENCE [LARGE SCALE GENOMIC DNA]</scope>
    <source>
        <strain evidence="22">P4B,CCM 7963,CECT 7998,DSM 25260,IBRC-M 10614,KCTC 13821</strain>
    </source>
</reference>
<dbReference type="PROSITE" id="PS00379">
    <property type="entry name" value="CDP_ALCOHOL_P_TRANSF"/>
    <property type="match status" value="1"/>
</dbReference>
<protein>
    <recommendedName>
        <fullName evidence="7 18">CDP-diacylglycerol--glycerol-3-phosphate 3-phosphatidyltransferase</fullName>
        <ecNumber evidence="6 18">2.7.8.5</ecNumber>
    </recommendedName>
</protein>
<evidence type="ECO:0000256" key="11">
    <source>
        <dbReference type="ARBA" id="ARBA00022692"/>
    </source>
</evidence>
<feature type="transmembrane region" description="Helical" evidence="20">
    <location>
        <begin position="40"/>
        <end position="63"/>
    </location>
</feature>
<dbReference type="GO" id="GO:0005886">
    <property type="term" value="C:plasma membrane"/>
    <property type="evidence" value="ECO:0007669"/>
    <property type="project" value="UniProtKB-SubCell"/>
</dbReference>
<evidence type="ECO:0000256" key="6">
    <source>
        <dbReference type="ARBA" id="ARBA00013170"/>
    </source>
</evidence>
<dbReference type="InterPro" id="IPR000462">
    <property type="entry name" value="CDP-OH_P_trans"/>
</dbReference>
<proteinExistence type="inferred from homology"/>
<dbReference type="UniPathway" id="UPA00084">
    <property type="reaction ID" value="UER00503"/>
</dbReference>
<keyword evidence="9" id="KW-0444">Lipid biosynthesis</keyword>
<evidence type="ECO:0000256" key="18">
    <source>
        <dbReference type="NCBIfam" id="TIGR00560"/>
    </source>
</evidence>
<evidence type="ECO:0000256" key="13">
    <source>
        <dbReference type="ARBA" id="ARBA00023098"/>
    </source>
</evidence>
<evidence type="ECO:0000256" key="12">
    <source>
        <dbReference type="ARBA" id="ARBA00022989"/>
    </source>
</evidence>
<evidence type="ECO:0000256" key="7">
    <source>
        <dbReference type="ARBA" id="ARBA00014944"/>
    </source>
</evidence>
<dbReference type="EC" id="2.7.8.5" evidence="6 18"/>
<organism evidence="21 22">
    <name type="scientific">Alteribacillus bidgolensis</name>
    <dbReference type="NCBI Taxonomy" id="930129"/>
    <lineage>
        <taxon>Bacteria</taxon>
        <taxon>Bacillati</taxon>
        <taxon>Bacillota</taxon>
        <taxon>Bacilli</taxon>
        <taxon>Bacillales</taxon>
        <taxon>Bacillaceae</taxon>
        <taxon>Alteribacillus</taxon>
    </lineage>
</organism>
<feature type="transmembrane region" description="Helical" evidence="20">
    <location>
        <begin position="138"/>
        <end position="157"/>
    </location>
</feature>
<keyword evidence="13" id="KW-0443">Lipid metabolism</keyword>
<feature type="transmembrane region" description="Helical" evidence="20">
    <location>
        <begin position="6"/>
        <end position="28"/>
    </location>
</feature>
<evidence type="ECO:0000256" key="17">
    <source>
        <dbReference type="ARBA" id="ARBA00048586"/>
    </source>
</evidence>
<comment type="catalytic activity">
    <reaction evidence="17">
        <text>a CDP-1,2-diacyl-sn-glycerol + sn-glycerol 3-phosphate = a 1,2-diacyl-sn-glycero-3-phospho-(1'-sn-glycero-3'-phosphate) + CMP + H(+)</text>
        <dbReference type="Rhea" id="RHEA:12593"/>
        <dbReference type="ChEBI" id="CHEBI:15378"/>
        <dbReference type="ChEBI" id="CHEBI:57597"/>
        <dbReference type="ChEBI" id="CHEBI:58332"/>
        <dbReference type="ChEBI" id="CHEBI:60110"/>
        <dbReference type="ChEBI" id="CHEBI:60377"/>
        <dbReference type="EC" id="2.7.8.5"/>
    </reaction>
</comment>
<dbReference type="InterPro" id="IPR043130">
    <property type="entry name" value="CDP-OH_PTrfase_TM_dom"/>
</dbReference>
<evidence type="ECO:0000313" key="21">
    <source>
        <dbReference type="EMBL" id="SDH54749.1"/>
    </source>
</evidence>
<keyword evidence="10 19" id="KW-0808">Transferase</keyword>
<evidence type="ECO:0000256" key="3">
    <source>
        <dbReference type="ARBA" id="ARBA00005042"/>
    </source>
</evidence>
<keyword evidence="15" id="KW-0594">Phospholipid biosynthesis</keyword>
<keyword evidence="11 20" id="KW-0812">Transmembrane</keyword>
<evidence type="ECO:0000256" key="15">
    <source>
        <dbReference type="ARBA" id="ARBA00023209"/>
    </source>
</evidence>
<evidence type="ECO:0000256" key="8">
    <source>
        <dbReference type="ARBA" id="ARBA00022475"/>
    </source>
</evidence>
<evidence type="ECO:0000256" key="5">
    <source>
        <dbReference type="ARBA" id="ARBA00010441"/>
    </source>
</evidence>
<evidence type="ECO:0000256" key="10">
    <source>
        <dbReference type="ARBA" id="ARBA00022679"/>
    </source>
</evidence>
<comment type="pathway">
    <text evidence="4">Lipid metabolism.</text>
</comment>
<dbReference type="InterPro" id="IPR050324">
    <property type="entry name" value="CDP-alcohol_PTase-I"/>
</dbReference>
<dbReference type="OrthoDB" id="9796672at2"/>
<evidence type="ECO:0000256" key="19">
    <source>
        <dbReference type="RuleBase" id="RU003750"/>
    </source>
</evidence>
<dbReference type="RefSeq" id="WP_091580653.1">
    <property type="nucleotide sequence ID" value="NZ_FNDU01000001.1"/>
</dbReference>
<evidence type="ECO:0000256" key="4">
    <source>
        <dbReference type="ARBA" id="ARBA00005189"/>
    </source>
</evidence>
<keyword evidence="12 20" id="KW-1133">Transmembrane helix</keyword>
<dbReference type="GO" id="GO:0006655">
    <property type="term" value="P:phosphatidylglycerol biosynthetic process"/>
    <property type="evidence" value="ECO:0007669"/>
    <property type="project" value="UniProtKB-UniPathway"/>
</dbReference>
<evidence type="ECO:0000313" key="22">
    <source>
        <dbReference type="Proteomes" id="UP000199017"/>
    </source>
</evidence>
<sequence>MNLPNKITIARICLIPIFMIFMLVPLSMGSIEISGISLPVTHAAGFIMFIIAASTDWLDGYYARKYNLVSNFGKFLDPLADKLLVTAALLTLIELQILPAWMAIVILSREFAVTGIRLVAASDGEVIAASNLGKWKTVFQMTALAVLLLDGLIFAILNIPLGMILMWIAVVLTIISGVDYFLKNKHIFKHSM</sequence>
<dbReference type="NCBIfam" id="TIGR00560">
    <property type="entry name" value="pgsA"/>
    <property type="match status" value="1"/>
</dbReference>
<keyword evidence="16" id="KW-1208">Phospholipid metabolism</keyword>
<accession>A0A1G8DBI3</accession>
<keyword evidence="8" id="KW-1003">Cell membrane</keyword>
<dbReference type="InterPro" id="IPR048254">
    <property type="entry name" value="CDP_ALCOHOL_P_TRANSF_CS"/>
</dbReference>
<evidence type="ECO:0000256" key="9">
    <source>
        <dbReference type="ARBA" id="ARBA00022516"/>
    </source>
</evidence>
<evidence type="ECO:0000256" key="16">
    <source>
        <dbReference type="ARBA" id="ARBA00023264"/>
    </source>
</evidence>
<keyword evidence="22" id="KW-1185">Reference proteome</keyword>
<dbReference type="Proteomes" id="UP000199017">
    <property type="component" value="Unassembled WGS sequence"/>
</dbReference>
<dbReference type="Pfam" id="PF01066">
    <property type="entry name" value="CDP-OH_P_transf"/>
    <property type="match status" value="1"/>
</dbReference>
<comment type="function">
    <text evidence="1">This protein catalyzes the committed step to the synthesis of the acidic phospholipids.</text>
</comment>
<dbReference type="GO" id="GO:0008444">
    <property type="term" value="F:CDP-diacylglycerol-glycerol-3-phosphate 3-phosphatidyltransferase activity"/>
    <property type="evidence" value="ECO:0007669"/>
    <property type="project" value="UniProtKB-UniRule"/>
</dbReference>
<evidence type="ECO:0000256" key="20">
    <source>
        <dbReference type="SAM" id="Phobius"/>
    </source>
</evidence>
<dbReference type="PIRSF" id="PIRSF000847">
    <property type="entry name" value="Phos_ph_gly_syn"/>
    <property type="match status" value="1"/>
</dbReference>
<name>A0A1G8DBI3_9BACI</name>
<dbReference type="EMBL" id="FNDU01000001">
    <property type="protein sequence ID" value="SDH54749.1"/>
    <property type="molecule type" value="Genomic_DNA"/>
</dbReference>
<comment type="similarity">
    <text evidence="5 19">Belongs to the CDP-alcohol phosphatidyltransferase class-I family.</text>
</comment>
<keyword evidence="14 20" id="KW-0472">Membrane</keyword>
<comment type="subcellular location">
    <subcellularLocation>
        <location evidence="2">Cell membrane</location>
        <topology evidence="2">Multi-pass membrane protein</topology>
    </subcellularLocation>
</comment>
<evidence type="ECO:0000256" key="2">
    <source>
        <dbReference type="ARBA" id="ARBA00004651"/>
    </source>
</evidence>
<dbReference type="FunFam" id="1.20.120.1760:FF:000004">
    <property type="entry name" value="CDP-diacylglycerol--glycerol-3-phosphate 3-phosphatidyltransferase"/>
    <property type="match status" value="1"/>
</dbReference>
<evidence type="ECO:0000256" key="1">
    <source>
        <dbReference type="ARBA" id="ARBA00003973"/>
    </source>
</evidence>
<dbReference type="PANTHER" id="PTHR14269:SF62">
    <property type="entry name" value="CDP-DIACYLGLYCEROL--GLYCEROL-3-PHOSPHATE 3-PHOSPHATIDYLTRANSFERASE 1, CHLOROPLASTIC"/>
    <property type="match status" value="1"/>
</dbReference>
<dbReference type="PANTHER" id="PTHR14269">
    <property type="entry name" value="CDP-DIACYLGLYCEROL--GLYCEROL-3-PHOSPHATE 3-PHOSPHATIDYLTRANSFERASE-RELATED"/>
    <property type="match status" value="1"/>
</dbReference>
<gene>
    <name evidence="21" type="ORF">SAMN05216352_101613</name>
</gene>
<dbReference type="Gene3D" id="1.20.120.1760">
    <property type="match status" value="1"/>
</dbReference>
<feature type="transmembrane region" description="Helical" evidence="20">
    <location>
        <begin position="163"/>
        <end position="182"/>
    </location>
</feature>
<feature type="transmembrane region" description="Helical" evidence="20">
    <location>
        <begin position="83"/>
        <end position="107"/>
    </location>
</feature>
<dbReference type="InterPro" id="IPR004570">
    <property type="entry name" value="Phosphatidylglycerol_P_synth"/>
</dbReference>
<comment type="pathway">
    <text evidence="3">Phospholipid metabolism; phosphatidylglycerol biosynthesis; phosphatidylglycerol from CDP-diacylglycerol: step 1/2.</text>
</comment>
<dbReference type="AlphaFoldDB" id="A0A1G8DBI3"/>
<dbReference type="STRING" id="930129.SAMN05216352_101613"/>